<keyword evidence="1" id="KW-1133">Transmembrane helix</keyword>
<evidence type="ECO:0000313" key="3">
    <source>
        <dbReference type="Proteomes" id="UP000078560"/>
    </source>
</evidence>
<sequence length="278" mass="32643">MHNRDVEALNREIESHKSDSNSVSIRSIIQSKNEKFIQKIKENFIDNDQIKCCRDITYYFDLLNAIIKSPNVFSRYIQDDVINKLEEQWKEIIQVKNIDIYDYNNYLVDKWKKIIEYTSTYYGGIYIKIENDSMGIIEKYDDFLKFSYFICDSGLNKLNTDDITISTDVNSLINSISLDKITSNKIQEGCFNKSYIELLKIKTSNIQRINNMLTIGISLLEFALILIFLYRFSPLGNLLRKCTKKNIDVGENTSEEMHELYENSENGRQYISYHSVSH</sequence>
<accession>A0A1A8WST4</accession>
<dbReference type="AlphaFoldDB" id="A0A1A8WST4"/>
<gene>
    <name evidence="2" type="ORF">POVCU2_0087790</name>
</gene>
<name>A0A1A8WST4_PLAOA</name>
<reference evidence="3" key="1">
    <citation type="submission" date="2016-05" db="EMBL/GenBank/DDBJ databases">
        <authorList>
            <person name="Naeem Raeece"/>
        </authorList>
    </citation>
    <scope>NUCLEOTIDE SEQUENCE [LARGE SCALE GENOMIC DNA]</scope>
</reference>
<dbReference type="EMBL" id="FLQU01001765">
    <property type="protein sequence ID" value="SBS94394.1"/>
    <property type="molecule type" value="Genomic_DNA"/>
</dbReference>
<feature type="transmembrane region" description="Helical" evidence="1">
    <location>
        <begin position="212"/>
        <end position="232"/>
    </location>
</feature>
<dbReference type="Proteomes" id="UP000078560">
    <property type="component" value="Unassembled WGS sequence"/>
</dbReference>
<evidence type="ECO:0000313" key="2">
    <source>
        <dbReference type="EMBL" id="SBS94394.1"/>
    </source>
</evidence>
<keyword evidence="1" id="KW-0472">Membrane</keyword>
<organism evidence="2 3">
    <name type="scientific">Plasmodium ovale curtisi</name>
    <dbReference type="NCBI Taxonomy" id="864141"/>
    <lineage>
        <taxon>Eukaryota</taxon>
        <taxon>Sar</taxon>
        <taxon>Alveolata</taxon>
        <taxon>Apicomplexa</taxon>
        <taxon>Aconoidasida</taxon>
        <taxon>Haemosporida</taxon>
        <taxon>Plasmodiidae</taxon>
        <taxon>Plasmodium</taxon>
        <taxon>Plasmodium (Plasmodium)</taxon>
    </lineage>
</organism>
<keyword evidence="1" id="KW-0812">Transmembrane</keyword>
<evidence type="ECO:0000256" key="1">
    <source>
        <dbReference type="SAM" id="Phobius"/>
    </source>
</evidence>
<protein>
    <submittedName>
        <fullName evidence="2">PIR Superfamily Protein</fullName>
    </submittedName>
</protein>
<proteinExistence type="predicted"/>